<protein>
    <submittedName>
        <fullName evidence="1">Uncharacterized protein</fullName>
    </submittedName>
</protein>
<reference evidence="2" key="1">
    <citation type="journal article" date="2011" name="Proc. Natl. Acad. Sci. U.S.A.">
        <title>Obligate biotrophy features unraveled by the genomic analysis of rust fungi.</title>
        <authorList>
            <person name="Duplessis S."/>
            <person name="Cuomo C.A."/>
            <person name="Lin Y.-C."/>
            <person name="Aerts A."/>
            <person name="Tisserant E."/>
            <person name="Veneault-Fourrey C."/>
            <person name="Joly D.L."/>
            <person name="Hacquard S."/>
            <person name="Amselem J."/>
            <person name="Cantarel B.L."/>
            <person name="Chiu R."/>
            <person name="Coutinho P.M."/>
            <person name="Feau N."/>
            <person name="Field M."/>
            <person name="Frey P."/>
            <person name="Gelhaye E."/>
            <person name="Goldberg J."/>
            <person name="Grabherr M.G."/>
            <person name="Kodira C.D."/>
            <person name="Kohler A."/>
            <person name="Kuees U."/>
            <person name="Lindquist E.A."/>
            <person name="Lucas S.M."/>
            <person name="Mago R."/>
            <person name="Mauceli E."/>
            <person name="Morin E."/>
            <person name="Murat C."/>
            <person name="Pangilinan J.L."/>
            <person name="Park R."/>
            <person name="Pearson M."/>
            <person name="Quesneville H."/>
            <person name="Rouhier N."/>
            <person name="Sakthikumar S."/>
            <person name="Salamov A.A."/>
            <person name="Schmutz J."/>
            <person name="Selles B."/>
            <person name="Shapiro H."/>
            <person name="Tanguay P."/>
            <person name="Tuskan G.A."/>
            <person name="Henrissat B."/>
            <person name="Van de Peer Y."/>
            <person name="Rouze P."/>
            <person name="Ellis J.G."/>
            <person name="Dodds P.N."/>
            <person name="Schein J.E."/>
            <person name="Zhong S."/>
            <person name="Hamelin R.C."/>
            <person name="Grigoriev I.V."/>
            <person name="Szabo L.J."/>
            <person name="Martin F."/>
        </authorList>
    </citation>
    <scope>NUCLEOTIDE SEQUENCE [LARGE SCALE GENOMIC DNA]</scope>
    <source>
        <strain evidence="2">98AG31 / pathotype 3-4-7</strain>
    </source>
</reference>
<dbReference type="RefSeq" id="XP_007403983.1">
    <property type="nucleotide sequence ID" value="XM_007403921.1"/>
</dbReference>
<proteinExistence type="predicted"/>
<dbReference type="EMBL" id="GL883090">
    <property type="protein sequence ID" value="EGG13045.1"/>
    <property type="molecule type" value="Genomic_DNA"/>
</dbReference>
<sequence length="265" mass="28955">MDISIVAIFSEDLTNNFVIHKTNVLDIKKENFNWPMAFRYNIAIRTMVMTVQNANGKLANPGVRNKQFERMAFRNTERFGDFVPAFNDVNPYADGCVKATFNPITGEDLHSLMHSQKLVNGSAINVNGTNLHIANNPFSASLINMTSNALSKPNAQSWAHANQPIYDGPGGMLYGSWDDCRGGGRNVCSRGRGGNWSNNSGQDHSPPLVDSMIILAEAKVTDCGVVMTDEMTVILMTATTTVGSAITAMGRQSKPLTRTVVFIMC</sequence>
<dbReference type="AlphaFoldDB" id="F4R471"/>
<evidence type="ECO:0000313" key="1">
    <source>
        <dbReference type="EMBL" id="EGG13045.1"/>
    </source>
</evidence>
<evidence type="ECO:0000313" key="2">
    <source>
        <dbReference type="Proteomes" id="UP000001072"/>
    </source>
</evidence>
<dbReference type="InParanoid" id="F4R471"/>
<dbReference type="HOGENOM" id="CLU_1050006_0_0_1"/>
<accession>F4R471</accession>
<dbReference type="KEGG" id="mlr:MELLADRAFT_87011"/>
<organism evidence="2">
    <name type="scientific">Melampsora larici-populina (strain 98AG31 / pathotype 3-4-7)</name>
    <name type="common">Poplar leaf rust fungus</name>
    <dbReference type="NCBI Taxonomy" id="747676"/>
    <lineage>
        <taxon>Eukaryota</taxon>
        <taxon>Fungi</taxon>
        <taxon>Dikarya</taxon>
        <taxon>Basidiomycota</taxon>
        <taxon>Pucciniomycotina</taxon>
        <taxon>Pucciniomycetes</taxon>
        <taxon>Pucciniales</taxon>
        <taxon>Melampsoraceae</taxon>
        <taxon>Melampsora</taxon>
    </lineage>
</organism>
<dbReference type="Proteomes" id="UP000001072">
    <property type="component" value="Unassembled WGS sequence"/>
</dbReference>
<dbReference type="VEuPathDB" id="FungiDB:MELLADRAFT_87011"/>
<keyword evidence="2" id="KW-1185">Reference proteome</keyword>
<name>F4R471_MELLP</name>
<dbReference type="GeneID" id="18934367"/>
<gene>
    <name evidence="1" type="ORF">MELLADRAFT_87011</name>
</gene>